<dbReference type="EMBL" id="CP038639">
    <property type="protein sequence ID" value="QBY56251.1"/>
    <property type="molecule type" value="Genomic_DNA"/>
</dbReference>
<evidence type="ECO:0000256" key="5">
    <source>
        <dbReference type="ARBA" id="ARBA00038894"/>
    </source>
</evidence>
<evidence type="ECO:0000256" key="3">
    <source>
        <dbReference type="ARBA" id="ARBA00036002"/>
    </source>
</evidence>
<dbReference type="AlphaFoldDB" id="A0A4P7LUU8"/>
<evidence type="ECO:0000256" key="7">
    <source>
        <dbReference type="ARBA" id="ARBA00048062"/>
    </source>
</evidence>
<evidence type="ECO:0000256" key="2">
    <source>
        <dbReference type="ARBA" id="ARBA00035880"/>
    </source>
</evidence>
<evidence type="ECO:0000256" key="6">
    <source>
        <dbReference type="ARBA" id="ARBA00040062"/>
    </source>
</evidence>
<protein>
    <recommendedName>
        <fullName evidence="6">Medium/long-chain acyl-CoA thioesterase YigI</fullName>
        <ecNumber evidence="5">3.1.2.20</ecNumber>
    </recommendedName>
</protein>
<comment type="similarity">
    <text evidence="4">Belongs to the YigI thioesterase family.</text>
</comment>
<accession>A0A4P7LUU8</accession>
<name>A0A4P7LUU8_9BURK</name>
<comment type="catalytic activity">
    <reaction evidence="7">
        <text>a medium-chain fatty acyl-CoA + H2O = a medium-chain fatty acid + CoA + H(+)</text>
        <dbReference type="Rhea" id="RHEA:68184"/>
        <dbReference type="ChEBI" id="CHEBI:15377"/>
        <dbReference type="ChEBI" id="CHEBI:15378"/>
        <dbReference type="ChEBI" id="CHEBI:57287"/>
        <dbReference type="ChEBI" id="CHEBI:59558"/>
        <dbReference type="ChEBI" id="CHEBI:90546"/>
    </reaction>
</comment>
<dbReference type="InterPro" id="IPR029069">
    <property type="entry name" value="HotDog_dom_sf"/>
</dbReference>
<dbReference type="InterPro" id="IPR003736">
    <property type="entry name" value="PAAI_dom"/>
</dbReference>
<dbReference type="EC" id="3.1.2.20" evidence="5"/>
<evidence type="ECO:0000256" key="1">
    <source>
        <dbReference type="ARBA" id="ARBA00022801"/>
    </source>
</evidence>
<dbReference type="OrthoDB" id="8851832at2"/>
<evidence type="ECO:0000259" key="8">
    <source>
        <dbReference type="Pfam" id="PF03061"/>
    </source>
</evidence>
<geneLocation type="plasmid" evidence="9">
    <name>unnamed4</name>
</geneLocation>
<dbReference type="Pfam" id="PF03061">
    <property type="entry name" value="4HBT"/>
    <property type="match status" value="1"/>
</dbReference>
<evidence type="ECO:0000313" key="10">
    <source>
        <dbReference type="Proteomes" id="UP000295294"/>
    </source>
</evidence>
<organism evidence="9 10">
    <name type="scientific">Cupriavidus oxalaticus</name>
    <dbReference type="NCBI Taxonomy" id="96344"/>
    <lineage>
        <taxon>Bacteria</taxon>
        <taxon>Pseudomonadati</taxon>
        <taxon>Pseudomonadota</taxon>
        <taxon>Betaproteobacteria</taxon>
        <taxon>Burkholderiales</taxon>
        <taxon>Burkholderiaceae</taxon>
        <taxon>Cupriavidus</taxon>
    </lineage>
</organism>
<dbReference type="SUPFAM" id="SSF54637">
    <property type="entry name" value="Thioesterase/thiol ester dehydrase-isomerase"/>
    <property type="match status" value="1"/>
</dbReference>
<evidence type="ECO:0000313" key="9">
    <source>
        <dbReference type="EMBL" id="QBY56251.1"/>
    </source>
</evidence>
<dbReference type="GO" id="GO:0047617">
    <property type="term" value="F:fatty acyl-CoA hydrolase activity"/>
    <property type="evidence" value="ECO:0007669"/>
    <property type="project" value="UniProtKB-EC"/>
</dbReference>
<feature type="domain" description="Thioesterase" evidence="8">
    <location>
        <begin position="49"/>
        <end position="126"/>
    </location>
</feature>
<sequence>MPEAINYSDTASVADNPSLCHLGIRLEEISEGRAIFSLDVNERHRNRIGSLQGGVIATLLDAACGYAGLYEATGKPLQNAVTVTLTINYLRKASGGTLRAVGTVTKAGRKIYFATSELVNEAGELIATAQGAFMRAVQPGP</sequence>
<evidence type="ECO:0000256" key="4">
    <source>
        <dbReference type="ARBA" id="ARBA00038381"/>
    </source>
</evidence>
<dbReference type="RefSeq" id="WP_135707414.1">
    <property type="nucleotide sequence ID" value="NZ_CP038639.1"/>
</dbReference>
<gene>
    <name evidence="9" type="ORF">E0W60_35005</name>
</gene>
<dbReference type="NCBIfam" id="TIGR00369">
    <property type="entry name" value="unchar_dom_1"/>
    <property type="match status" value="1"/>
</dbReference>
<dbReference type="PANTHER" id="PTHR43240:SF20">
    <property type="entry name" value="MEDIUM_LONG-CHAIN ACYL-COA THIOESTERASE YIGI"/>
    <property type="match status" value="1"/>
</dbReference>
<comment type="catalytic activity">
    <reaction evidence="2">
        <text>a fatty acyl-CoA + H2O = a fatty acid + CoA + H(+)</text>
        <dbReference type="Rhea" id="RHEA:16781"/>
        <dbReference type="ChEBI" id="CHEBI:15377"/>
        <dbReference type="ChEBI" id="CHEBI:15378"/>
        <dbReference type="ChEBI" id="CHEBI:28868"/>
        <dbReference type="ChEBI" id="CHEBI:57287"/>
        <dbReference type="ChEBI" id="CHEBI:77636"/>
        <dbReference type="EC" id="3.1.2.20"/>
    </reaction>
</comment>
<dbReference type="PANTHER" id="PTHR43240">
    <property type="entry name" value="1,4-DIHYDROXY-2-NAPHTHOYL-COA THIOESTERASE 1"/>
    <property type="match status" value="1"/>
</dbReference>
<dbReference type="InterPro" id="IPR006683">
    <property type="entry name" value="Thioestr_dom"/>
</dbReference>
<dbReference type="KEGG" id="cox:E0W60_35005"/>
<keyword evidence="9" id="KW-0614">Plasmid</keyword>
<dbReference type="CDD" id="cd03443">
    <property type="entry name" value="PaaI_thioesterase"/>
    <property type="match status" value="1"/>
</dbReference>
<dbReference type="Proteomes" id="UP000295294">
    <property type="component" value="Plasmid unnamed4"/>
</dbReference>
<proteinExistence type="inferred from homology"/>
<comment type="catalytic activity">
    <reaction evidence="3">
        <text>a long-chain fatty acyl-CoA + H2O = a long-chain fatty acid + CoA + H(+)</text>
        <dbReference type="Rhea" id="RHEA:67680"/>
        <dbReference type="ChEBI" id="CHEBI:15377"/>
        <dbReference type="ChEBI" id="CHEBI:15378"/>
        <dbReference type="ChEBI" id="CHEBI:57287"/>
        <dbReference type="ChEBI" id="CHEBI:57560"/>
        <dbReference type="ChEBI" id="CHEBI:83139"/>
    </reaction>
</comment>
<reference evidence="9 10" key="1">
    <citation type="submission" date="2019-03" db="EMBL/GenBank/DDBJ databases">
        <title>Efficiently degradation of phenoxyalkanoic acid herbicides by Cupriavidus oxalaticus strain X32.</title>
        <authorList>
            <person name="Sheng X."/>
        </authorList>
    </citation>
    <scope>NUCLEOTIDE SEQUENCE [LARGE SCALE GENOMIC DNA]</scope>
    <source>
        <strain evidence="9 10">X32</strain>
        <plasmid evidence="9 10">unnamed4</plasmid>
    </source>
</reference>
<dbReference type="Gene3D" id="3.10.129.10">
    <property type="entry name" value="Hotdog Thioesterase"/>
    <property type="match status" value="1"/>
</dbReference>
<keyword evidence="1" id="KW-0378">Hydrolase</keyword>